<gene>
    <name evidence="1" type="ordered locus">Metbo_1146</name>
</gene>
<dbReference type="HOGENOM" id="CLU_1691558_0_0_2"/>
<evidence type="ECO:0000313" key="1">
    <source>
        <dbReference type="EMBL" id="ADZ09390.1"/>
    </source>
</evidence>
<dbReference type="AlphaFoldDB" id="F0T675"/>
<reference evidence="2" key="1">
    <citation type="submission" date="2011-02" db="EMBL/GenBank/DDBJ databases">
        <title>Complete sequence of Methanobacterium sp. AL-21.</title>
        <authorList>
            <consortium name="US DOE Joint Genome Institute"/>
            <person name="Lucas S."/>
            <person name="Copeland A."/>
            <person name="Lapidus A."/>
            <person name="Cheng J.-F."/>
            <person name="Goodwin L."/>
            <person name="Pitluck S."/>
            <person name="Chertkov O."/>
            <person name="Detter J.C."/>
            <person name="Han C."/>
            <person name="Tapia R."/>
            <person name="Land M."/>
            <person name="Hauser L."/>
            <person name="Kyrpides N."/>
            <person name="Ivanova N."/>
            <person name="Mikhailova N."/>
            <person name="Pagani I."/>
            <person name="Cadillo-Quiroz H."/>
            <person name="Imachi H."/>
            <person name="Zinder S."/>
            <person name="Liu W."/>
            <person name="Woyke T."/>
        </authorList>
    </citation>
    <scope>NUCLEOTIDE SEQUENCE [LARGE SCALE GENOMIC DNA]</scope>
    <source>
        <strain evidence="2">AL-21</strain>
    </source>
</reference>
<organism evidence="1 2">
    <name type="scientific">Methanobacterium lacus (strain AL-21)</name>
    <dbReference type="NCBI Taxonomy" id="877455"/>
    <lineage>
        <taxon>Archaea</taxon>
        <taxon>Methanobacteriati</taxon>
        <taxon>Methanobacteriota</taxon>
        <taxon>Methanomada group</taxon>
        <taxon>Methanobacteria</taxon>
        <taxon>Methanobacteriales</taxon>
        <taxon>Methanobacteriaceae</taxon>
        <taxon>Methanobacterium</taxon>
    </lineage>
</organism>
<protein>
    <submittedName>
        <fullName evidence="1">Uncharacterized protein</fullName>
    </submittedName>
</protein>
<dbReference type="Proteomes" id="UP000007490">
    <property type="component" value="Chromosome"/>
</dbReference>
<dbReference type="EMBL" id="CP002551">
    <property type="protein sequence ID" value="ADZ09390.1"/>
    <property type="molecule type" value="Genomic_DNA"/>
</dbReference>
<proteinExistence type="predicted"/>
<evidence type="ECO:0000313" key="2">
    <source>
        <dbReference type="Proteomes" id="UP000007490"/>
    </source>
</evidence>
<dbReference type="KEGG" id="mel:Metbo_1146"/>
<keyword evidence="2" id="KW-1185">Reference proteome</keyword>
<accession>F0T675</accession>
<name>F0T675_METLA</name>
<dbReference type="eggNOG" id="arCOG10865">
    <property type="taxonomic scope" value="Archaea"/>
</dbReference>
<reference evidence="1 2" key="2">
    <citation type="journal article" date="2014" name="Int. J. Syst. Evol. Microbiol.">
        <title>Methanobacterium paludis sp. nov. and a novel strain of Methanobacterium lacus isolated from northern peatlands.</title>
        <authorList>
            <person name="Cadillo-Quiroz H."/>
            <person name="Brauer S.L."/>
            <person name="Goodson N."/>
            <person name="Yavitt J.B."/>
            <person name="Zinder S.H."/>
        </authorList>
    </citation>
    <scope>NUCLEOTIDE SEQUENCE [LARGE SCALE GENOMIC DNA]</scope>
    <source>
        <strain evidence="1 2">AL-21</strain>
    </source>
</reference>
<sequence length="155" mass="17236" precursor="true">MMLSAISMVMVPVAFATSVGAKDVVVNNQYVQATAICSCGSYEYDHYITGTFLNYCPQCHSYGTLEFNPKGTPEGEWTCSKCNSDYCAADGKEKIDGSKYCLTQYNVTTTNTHNSTQNNTTQNQTLIQSEAMLKTFHQTILEQLALLNGKAFYEW</sequence>